<sequence>MPSQKNINQLAQLKEKLGRARSVVFADYAGLSVGQQTVLRSKVAEAGGEFTVAKNTKVVIIEWK</sequence>
<dbReference type="AlphaFoldDB" id="A0A0G1SMJ1"/>
<dbReference type="Proteomes" id="UP000034487">
    <property type="component" value="Unassembled WGS sequence"/>
</dbReference>
<organism evidence="4 5">
    <name type="scientific">Berkelbacteria bacterium GW2011_GWA2_46_7</name>
    <dbReference type="NCBI Taxonomy" id="1618335"/>
    <lineage>
        <taxon>Bacteria</taxon>
        <taxon>Candidatus Berkelbacteria</taxon>
    </lineage>
</organism>
<dbReference type="Gene3D" id="3.30.70.1730">
    <property type="match status" value="1"/>
</dbReference>
<keyword evidence="4" id="KW-0689">Ribosomal protein</keyword>
<evidence type="ECO:0000256" key="1">
    <source>
        <dbReference type="ARBA" id="ARBA00008889"/>
    </source>
</evidence>
<dbReference type="GO" id="GO:0005840">
    <property type="term" value="C:ribosome"/>
    <property type="evidence" value="ECO:0007669"/>
    <property type="project" value="UniProtKB-KW"/>
</dbReference>
<accession>A0A0G1SMJ1</accession>
<dbReference type="Pfam" id="PF00466">
    <property type="entry name" value="Ribosomal_L10"/>
    <property type="match status" value="1"/>
</dbReference>
<gene>
    <name evidence="4" type="ORF">UX60_C0031G0006</name>
</gene>
<name>A0A0G1SMJ1_9BACT</name>
<evidence type="ECO:0000256" key="3">
    <source>
        <dbReference type="ARBA" id="ARBA00035502"/>
    </source>
</evidence>
<evidence type="ECO:0000313" key="4">
    <source>
        <dbReference type="EMBL" id="KKU43273.1"/>
    </source>
</evidence>
<protein>
    <recommendedName>
        <fullName evidence="2">Large ribosomal subunit protein uL10</fullName>
    </recommendedName>
    <alternativeName>
        <fullName evidence="3">50S ribosomal protein L10</fullName>
    </alternativeName>
</protein>
<dbReference type="InterPro" id="IPR043141">
    <property type="entry name" value="Ribosomal_uL10-like_sf"/>
</dbReference>
<evidence type="ECO:0000313" key="5">
    <source>
        <dbReference type="Proteomes" id="UP000034487"/>
    </source>
</evidence>
<dbReference type="SUPFAM" id="SSF160369">
    <property type="entry name" value="Ribosomal protein L10-like"/>
    <property type="match status" value="1"/>
</dbReference>
<comment type="similarity">
    <text evidence="1">Belongs to the universal ribosomal protein uL10 family.</text>
</comment>
<comment type="caution">
    <text evidence="4">The sequence shown here is derived from an EMBL/GenBank/DDBJ whole genome shotgun (WGS) entry which is preliminary data.</text>
</comment>
<proteinExistence type="inferred from homology"/>
<reference evidence="4 5" key="1">
    <citation type="journal article" date="2015" name="Nature">
        <title>rRNA introns, odd ribosomes, and small enigmatic genomes across a large radiation of phyla.</title>
        <authorList>
            <person name="Brown C.T."/>
            <person name="Hug L.A."/>
            <person name="Thomas B.C."/>
            <person name="Sharon I."/>
            <person name="Castelle C.J."/>
            <person name="Singh A."/>
            <person name="Wilkins M.J."/>
            <person name="Williams K.H."/>
            <person name="Banfield J.F."/>
        </authorList>
    </citation>
    <scope>NUCLEOTIDE SEQUENCE [LARGE SCALE GENOMIC DNA]</scope>
</reference>
<dbReference type="EMBL" id="LCMV01000031">
    <property type="protein sequence ID" value="KKU43273.1"/>
    <property type="molecule type" value="Genomic_DNA"/>
</dbReference>
<evidence type="ECO:0000256" key="2">
    <source>
        <dbReference type="ARBA" id="ARBA00035202"/>
    </source>
</evidence>
<keyword evidence="4" id="KW-0687">Ribonucleoprotein</keyword>
<dbReference type="InterPro" id="IPR001790">
    <property type="entry name" value="Ribosomal_uL10"/>
</dbReference>